<dbReference type="PANTHER" id="PTHR11851">
    <property type="entry name" value="METALLOPROTEASE"/>
    <property type="match status" value="1"/>
</dbReference>
<comment type="subcellular location">
    <subcellularLocation>
        <location evidence="1">Mitochondrion inner membrane</location>
        <topology evidence="1">Peripheral membrane protein</topology>
        <orientation evidence="1">Matrix side</orientation>
    </subcellularLocation>
</comment>
<dbReference type="InterPro" id="IPR011765">
    <property type="entry name" value="Pept_M16_N"/>
</dbReference>
<feature type="domain" description="Peptidase M16 C-terminal" evidence="12">
    <location>
        <begin position="203"/>
        <end position="382"/>
    </location>
</feature>
<evidence type="ECO:0000256" key="6">
    <source>
        <dbReference type="ARBA" id="ARBA00022982"/>
    </source>
</evidence>
<evidence type="ECO:0000256" key="5">
    <source>
        <dbReference type="ARBA" id="ARBA00022946"/>
    </source>
</evidence>
<keyword evidence="2" id="KW-0813">Transport</keyword>
<evidence type="ECO:0000256" key="3">
    <source>
        <dbReference type="ARBA" id="ARBA00022660"/>
    </source>
</evidence>
<evidence type="ECO:0000259" key="12">
    <source>
        <dbReference type="Pfam" id="PF05193"/>
    </source>
</evidence>
<evidence type="ECO:0000313" key="14">
    <source>
        <dbReference type="Proteomes" id="UP001211907"/>
    </source>
</evidence>
<proteinExistence type="inferred from homology"/>
<evidence type="ECO:0000256" key="2">
    <source>
        <dbReference type="ARBA" id="ARBA00022448"/>
    </source>
</evidence>
<sequence length="459" mass="47247">MYGRVGVVGRQATQKRGYAIGSSPVTYSRVGDQVAVAPLAQRTSAGARLDNGVRVAALDGRGAASSVALVINAGTRHEASLQVAHVLKATLVRARPSDTFVRTVREFELRGNTLHTALSRENLLIGSSFLRDDLVDVVPALVSNVFNPSFHAYELLDALPLIAAETQSSLADPITAVEDALHQTAFRRGLGRTLFANDASLHKVTRADLKAFAEARFTADNIVLVGTGVSPDELVAQGNKAFAGLALSTGSGSSAYASGPTTYFGGETRLSAPGTSSARFVIGFKGVGLADGKAHATQLVLRALLEGAPRAKWGSASGLLGRATADNAVLASAFSTTYSDAGLFGLNLVGPADHIASVAKKAISALQSAASSVSDADLRRAHKAAIVDAEFGSTSDELTADIAKQVLVTGSFLTAAELASAISSVTAADLVSAAQALLSSKASVVAYGDLNKLPYADEL</sequence>
<keyword evidence="14" id="KW-1185">Reference proteome</keyword>
<dbReference type="InterPro" id="IPR050361">
    <property type="entry name" value="MPP/UQCRC_Complex"/>
</dbReference>
<dbReference type="FunFam" id="3.30.830.10:FF:000039">
    <property type="entry name" value="Ubiquinol-cytochrome c reductase core subunit 2"/>
    <property type="match status" value="1"/>
</dbReference>
<dbReference type="SUPFAM" id="SSF63411">
    <property type="entry name" value="LuxS/MPP-like metallohydrolase"/>
    <property type="match status" value="2"/>
</dbReference>
<gene>
    <name evidence="13" type="primary">QCR2</name>
    <name evidence="13" type="ORF">HK100_000864</name>
</gene>
<dbReference type="InterPro" id="IPR011249">
    <property type="entry name" value="Metalloenz_LuxS/M16"/>
</dbReference>
<evidence type="ECO:0000259" key="11">
    <source>
        <dbReference type="Pfam" id="PF00675"/>
    </source>
</evidence>
<keyword evidence="5" id="KW-0809">Transit peptide</keyword>
<dbReference type="Pfam" id="PF00675">
    <property type="entry name" value="Peptidase_M16"/>
    <property type="match status" value="1"/>
</dbReference>
<keyword evidence="4" id="KW-0999">Mitochondrion inner membrane</keyword>
<keyword evidence="8" id="KW-0472">Membrane</keyword>
<dbReference type="GO" id="GO:0005743">
    <property type="term" value="C:mitochondrial inner membrane"/>
    <property type="evidence" value="ECO:0007669"/>
    <property type="project" value="UniProtKB-SubCell"/>
</dbReference>
<keyword evidence="7" id="KW-0496">Mitochondrion</keyword>
<dbReference type="GO" id="GO:0046872">
    <property type="term" value="F:metal ion binding"/>
    <property type="evidence" value="ECO:0007669"/>
    <property type="project" value="InterPro"/>
</dbReference>
<dbReference type="AlphaFoldDB" id="A0AAD5XC96"/>
<evidence type="ECO:0000256" key="4">
    <source>
        <dbReference type="ARBA" id="ARBA00022792"/>
    </source>
</evidence>
<dbReference type="Gene3D" id="3.30.830.10">
    <property type="entry name" value="Metalloenzyme, LuxS/M16 peptidase-like"/>
    <property type="match status" value="2"/>
</dbReference>
<evidence type="ECO:0000256" key="7">
    <source>
        <dbReference type="ARBA" id="ARBA00023128"/>
    </source>
</evidence>
<keyword evidence="6" id="KW-0249">Electron transport</keyword>
<evidence type="ECO:0000256" key="1">
    <source>
        <dbReference type="ARBA" id="ARBA00004443"/>
    </source>
</evidence>
<reference evidence="13" key="1">
    <citation type="submission" date="2020-05" db="EMBL/GenBank/DDBJ databases">
        <title>Phylogenomic resolution of chytrid fungi.</title>
        <authorList>
            <person name="Stajich J.E."/>
            <person name="Amses K."/>
            <person name="Simmons R."/>
            <person name="Seto K."/>
            <person name="Myers J."/>
            <person name="Bonds A."/>
            <person name="Quandt C.A."/>
            <person name="Barry K."/>
            <person name="Liu P."/>
            <person name="Grigoriev I."/>
            <person name="Longcore J.E."/>
            <person name="James T.Y."/>
        </authorList>
    </citation>
    <scope>NUCLEOTIDE SEQUENCE</scope>
    <source>
        <strain evidence="13">JEL0513</strain>
    </source>
</reference>
<comment type="caution">
    <text evidence="13">The sequence shown here is derived from an EMBL/GenBank/DDBJ whole genome shotgun (WGS) entry which is preliminary data.</text>
</comment>
<accession>A0AAD5XC96</accession>
<evidence type="ECO:0000313" key="13">
    <source>
        <dbReference type="EMBL" id="KAJ3117265.1"/>
    </source>
</evidence>
<feature type="domain" description="Peptidase M16 N-terminal" evidence="11">
    <location>
        <begin position="61"/>
        <end position="195"/>
    </location>
</feature>
<keyword evidence="3" id="KW-0679">Respiratory chain</keyword>
<evidence type="ECO:0000256" key="8">
    <source>
        <dbReference type="ARBA" id="ARBA00023136"/>
    </source>
</evidence>
<dbReference type="Pfam" id="PF05193">
    <property type="entry name" value="Peptidase_M16_C"/>
    <property type="match status" value="1"/>
</dbReference>
<evidence type="ECO:0000256" key="9">
    <source>
        <dbReference type="ARBA" id="ARBA00038146"/>
    </source>
</evidence>
<dbReference type="EMBL" id="JADGJH010001177">
    <property type="protein sequence ID" value="KAJ3117265.1"/>
    <property type="molecule type" value="Genomic_DNA"/>
</dbReference>
<dbReference type="Proteomes" id="UP001211907">
    <property type="component" value="Unassembled WGS sequence"/>
</dbReference>
<dbReference type="InterPro" id="IPR007863">
    <property type="entry name" value="Peptidase_M16_C"/>
</dbReference>
<protein>
    <recommendedName>
        <fullName evidence="10">Cytochrome b-c1 complex subunit 2, mitochondrial</fullName>
    </recommendedName>
</protein>
<dbReference type="PANTHER" id="PTHR11851:SF209">
    <property type="entry name" value="CYTOCHROME B-C1 COMPLEX SUBUNIT 2, MITOCHONDRIAL"/>
    <property type="match status" value="1"/>
</dbReference>
<evidence type="ECO:0000256" key="10">
    <source>
        <dbReference type="ARBA" id="ARBA00040751"/>
    </source>
</evidence>
<comment type="similarity">
    <text evidence="9">Belongs to the peptidase M16 family. UQCRC2/QCR2 subfamily.</text>
</comment>
<organism evidence="13 14">
    <name type="scientific">Physocladia obscura</name>
    <dbReference type="NCBI Taxonomy" id="109957"/>
    <lineage>
        <taxon>Eukaryota</taxon>
        <taxon>Fungi</taxon>
        <taxon>Fungi incertae sedis</taxon>
        <taxon>Chytridiomycota</taxon>
        <taxon>Chytridiomycota incertae sedis</taxon>
        <taxon>Chytridiomycetes</taxon>
        <taxon>Chytridiales</taxon>
        <taxon>Chytriomycetaceae</taxon>
        <taxon>Physocladia</taxon>
    </lineage>
</organism>
<name>A0AAD5XC96_9FUNG</name>